<dbReference type="PANTHER" id="PTHR33070:SF116">
    <property type="entry name" value="DUF241 DOMAIN PROTEIN"/>
    <property type="match status" value="1"/>
</dbReference>
<evidence type="ECO:0000313" key="1">
    <source>
        <dbReference type="EMBL" id="MED6194001.1"/>
    </source>
</evidence>
<reference evidence="1 2" key="1">
    <citation type="journal article" date="2023" name="Plants (Basel)">
        <title>Bridging the Gap: Combining Genomics and Transcriptomics Approaches to Understand Stylosanthes scabra, an Orphan Legume from the Brazilian Caatinga.</title>
        <authorList>
            <person name="Ferreira-Neto J.R.C."/>
            <person name="da Silva M.D."/>
            <person name="Binneck E."/>
            <person name="de Melo N.F."/>
            <person name="da Silva R.H."/>
            <person name="de Melo A.L.T.M."/>
            <person name="Pandolfi V."/>
            <person name="Bustamante F.O."/>
            <person name="Brasileiro-Vidal A.C."/>
            <person name="Benko-Iseppon A.M."/>
        </authorList>
    </citation>
    <scope>NUCLEOTIDE SEQUENCE [LARGE SCALE GENOMIC DNA]</scope>
    <source>
        <tissue evidence="1">Leaves</tissue>
    </source>
</reference>
<name>A0ABU6X849_9FABA</name>
<keyword evidence="2" id="KW-1185">Reference proteome</keyword>
<evidence type="ECO:0000313" key="2">
    <source>
        <dbReference type="Proteomes" id="UP001341840"/>
    </source>
</evidence>
<proteinExistence type="predicted"/>
<dbReference type="PANTHER" id="PTHR33070">
    <property type="entry name" value="OS06G0725500 PROTEIN"/>
    <property type="match status" value="1"/>
</dbReference>
<dbReference type="InterPro" id="IPR004320">
    <property type="entry name" value="BPS1_pln"/>
</dbReference>
<dbReference type="Proteomes" id="UP001341840">
    <property type="component" value="Unassembled WGS sequence"/>
</dbReference>
<evidence type="ECO:0008006" key="3">
    <source>
        <dbReference type="Google" id="ProtNLM"/>
    </source>
</evidence>
<comment type="caution">
    <text evidence="1">The sequence shown here is derived from an EMBL/GenBank/DDBJ whole genome shotgun (WGS) entry which is preliminary data.</text>
</comment>
<sequence>MKRATMATFKHSSKYGVRSISLPTRSHPTTIQVEEELNNLKSWDSSSSKVETICHGLLGLGKLYKCIEDLLKLPLTQQALGQHKDEKWVNEFLDCPLRFLDLLGKTRDSILLMKSSVEDLQSSLRRRRNLGNLDIEGCISSYWSLRRNIRKDSSKNLLFLKQIDDGSFFFLDDDDNHLCALVRVLRESSLITSSIFQSLFVFLSSSILKSKPTKWAFVSRLVHKGVLISCNNNQQENLNVLEKVDLSLSNLELLIMENLNKEEVGEKIQSTNTRLEALVLGIQGIEEGLECLFKHLINTRVSFLNIISP</sequence>
<protein>
    <recommendedName>
        <fullName evidence="3">DUF241 domain protein</fullName>
    </recommendedName>
</protein>
<gene>
    <name evidence="1" type="ORF">PIB30_024311</name>
</gene>
<dbReference type="EMBL" id="JASCZI010211535">
    <property type="protein sequence ID" value="MED6194001.1"/>
    <property type="molecule type" value="Genomic_DNA"/>
</dbReference>
<dbReference type="Pfam" id="PF03087">
    <property type="entry name" value="BPS1"/>
    <property type="match status" value="1"/>
</dbReference>
<accession>A0ABU6X849</accession>
<organism evidence="1 2">
    <name type="scientific">Stylosanthes scabra</name>
    <dbReference type="NCBI Taxonomy" id="79078"/>
    <lineage>
        <taxon>Eukaryota</taxon>
        <taxon>Viridiplantae</taxon>
        <taxon>Streptophyta</taxon>
        <taxon>Embryophyta</taxon>
        <taxon>Tracheophyta</taxon>
        <taxon>Spermatophyta</taxon>
        <taxon>Magnoliopsida</taxon>
        <taxon>eudicotyledons</taxon>
        <taxon>Gunneridae</taxon>
        <taxon>Pentapetalae</taxon>
        <taxon>rosids</taxon>
        <taxon>fabids</taxon>
        <taxon>Fabales</taxon>
        <taxon>Fabaceae</taxon>
        <taxon>Papilionoideae</taxon>
        <taxon>50 kb inversion clade</taxon>
        <taxon>dalbergioids sensu lato</taxon>
        <taxon>Dalbergieae</taxon>
        <taxon>Pterocarpus clade</taxon>
        <taxon>Stylosanthes</taxon>
    </lineage>
</organism>